<reference evidence="1 2" key="1">
    <citation type="journal article" date="2015" name="Genome Biol. Evol.">
        <title>Comparative Genomics of a Bacterivorous Green Alga Reveals Evolutionary Causalities and Consequences of Phago-Mixotrophic Mode of Nutrition.</title>
        <authorList>
            <person name="Burns J.A."/>
            <person name="Paasch A."/>
            <person name="Narechania A."/>
            <person name="Kim E."/>
        </authorList>
    </citation>
    <scope>NUCLEOTIDE SEQUENCE [LARGE SCALE GENOMIC DNA]</scope>
    <source>
        <strain evidence="1 2">PLY_AMNH</strain>
    </source>
</reference>
<name>A0AAE0KP46_9CHLO</name>
<dbReference type="PROSITE" id="PS51257">
    <property type="entry name" value="PROKAR_LIPOPROTEIN"/>
    <property type="match status" value="1"/>
</dbReference>
<organism evidence="1 2">
    <name type="scientific">Cymbomonas tetramitiformis</name>
    <dbReference type="NCBI Taxonomy" id="36881"/>
    <lineage>
        <taxon>Eukaryota</taxon>
        <taxon>Viridiplantae</taxon>
        <taxon>Chlorophyta</taxon>
        <taxon>Pyramimonadophyceae</taxon>
        <taxon>Pyramimonadales</taxon>
        <taxon>Pyramimonadaceae</taxon>
        <taxon>Cymbomonas</taxon>
    </lineage>
</organism>
<dbReference type="Proteomes" id="UP001190700">
    <property type="component" value="Unassembled WGS sequence"/>
</dbReference>
<sequence length="75" mass="7709">MRINTTDTENGEREITPVVGPVGVASGAAGCALGLLGGGEHAHVSGWLVGGLHREARERDKVRAKERMTGGGMNG</sequence>
<accession>A0AAE0KP46</accession>
<dbReference type="EMBL" id="LGRX02022690">
    <property type="protein sequence ID" value="KAK3255365.1"/>
    <property type="molecule type" value="Genomic_DNA"/>
</dbReference>
<protein>
    <submittedName>
        <fullName evidence="1">Uncharacterized protein</fullName>
    </submittedName>
</protein>
<comment type="caution">
    <text evidence="1">The sequence shown here is derived from an EMBL/GenBank/DDBJ whole genome shotgun (WGS) entry which is preliminary data.</text>
</comment>
<evidence type="ECO:0000313" key="2">
    <source>
        <dbReference type="Proteomes" id="UP001190700"/>
    </source>
</evidence>
<proteinExistence type="predicted"/>
<evidence type="ECO:0000313" key="1">
    <source>
        <dbReference type="EMBL" id="KAK3255365.1"/>
    </source>
</evidence>
<keyword evidence="2" id="KW-1185">Reference proteome</keyword>
<dbReference type="AlphaFoldDB" id="A0AAE0KP46"/>
<gene>
    <name evidence="1" type="ORF">CYMTET_35448</name>
</gene>